<evidence type="ECO:0000313" key="1">
    <source>
        <dbReference type="EMBL" id="RCW76831.1"/>
    </source>
</evidence>
<dbReference type="Proteomes" id="UP000252585">
    <property type="component" value="Unassembled WGS sequence"/>
</dbReference>
<evidence type="ECO:0000313" key="2">
    <source>
        <dbReference type="Proteomes" id="UP000252585"/>
    </source>
</evidence>
<sequence length="116" mass="12655">MTKHVQAFFKTENDAEDVKSHLQTLKVDDARVDTLPDADNKMILTPLAFSGNNTHGMGAGGGIVATFDAKDGTPADDSPRPNSLEFSVADDDYQEALKIIMENDGHVSKEIYDENK</sequence>
<organism evidence="1 2">
    <name type="scientific">Saliterribacillus persicus</name>
    <dbReference type="NCBI Taxonomy" id="930114"/>
    <lineage>
        <taxon>Bacteria</taxon>
        <taxon>Bacillati</taxon>
        <taxon>Bacillota</taxon>
        <taxon>Bacilli</taxon>
        <taxon>Bacillales</taxon>
        <taxon>Bacillaceae</taxon>
        <taxon>Saliterribacillus</taxon>
    </lineage>
</organism>
<proteinExistence type="predicted"/>
<name>A0A368Y981_9BACI</name>
<gene>
    <name evidence="1" type="ORF">DFR57_102106</name>
</gene>
<reference evidence="1 2" key="1">
    <citation type="submission" date="2018-07" db="EMBL/GenBank/DDBJ databases">
        <title>Genomic Encyclopedia of Type Strains, Phase IV (KMG-IV): sequencing the most valuable type-strain genomes for metagenomic binning, comparative biology and taxonomic classification.</title>
        <authorList>
            <person name="Goeker M."/>
        </authorList>
    </citation>
    <scope>NUCLEOTIDE SEQUENCE [LARGE SCALE GENOMIC DNA]</scope>
    <source>
        <strain evidence="1 2">DSM 27696</strain>
    </source>
</reference>
<evidence type="ECO:0008006" key="3">
    <source>
        <dbReference type="Google" id="ProtNLM"/>
    </source>
</evidence>
<protein>
    <recommendedName>
        <fullName evidence="3">Heat induced stress protein YflT</fullName>
    </recommendedName>
</protein>
<dbReference type="OrthoDB" id="2607182at2"/>
<accession>A0A368Y981</accession>
<dbReference type="AlphaFoldDB" id="A0A368Y981"/>
<keyword evidence="2" id="KW-1185">Reference proteome</keyword>
<comment type="caution">
    <text evidence="1">The sequence shown here is derived from an EMBL/GenBank/DDBJ whole genome shotgun (WGS) entry which is preliminary data.</text>
</comment>
<dbReference type="RefSeq" id="WP_114351601.1">
    <property type="nucleotide sequence ID" value="NZ_QPJJ01000002.1"/>
</dbReference>
<dbReference type="EMBL" id="QPJJ01000002">
    <property type="protein sequence ID" value="RCW76831.1"/>
    <property type="molecule type" value="Genomic_DNA"/>
</dbReference>